<dbReference type="InterPro" id="IPR040161">
    <property type="entry name" value="FB224"/>
</dbReference>
<keyword evidence="1" id="KW-0732">Signal</keyword>
<dbReference type="GO" id="GO:0045087">
    <property type="term" value="P:innate immune response"/>
    <property type="evidence" value="ECO:0007669"/>
    <property type="project" value="TreeGrafter"/>
</dbReference>
<sequence>MFCLLQFLLLKFPKKSSECPPSDLFSKNEKPTIMDMPHLVMTQILDNIGFLAIQNLRKTCKSFRCFIDDVKPNNDLKKVNIRLGHHYLRVFLIFDNEENGKNGRAVTVKYEEGEGKAEGSCVIYKKDENSEDSKELMKTDGHFLDVFLNDFESIFKNQRSKLIDLGIKIDTFNYSNTYTYLPLSKFQSIFSRCLSTRSKKFKEVIKMTAEEKNRQHVKTANEMMNGIEQILESRTVPLEVENLSLTVFKSSQNFGILRFIKTNLLHGTRAYPKGISEEIENSVLDSIPTCDTFKTLERLQILHYVMTNPISDFLDIPELYIKRESISREDVLIMKQAFLTNSHLKKWKVKSKNRKDNVLIREVLGQSPDNQEKWFFEIPNSAKVLSIYVNYVFDTTFAPMTFDCMQINLCFVFSIFLIYKTLHASVRPSVRLWIFEKLDN</sequence>
<feature type="chain" id="PRO_5013545770" description="F-box domain-containing protein" evidence="1">
    <location>
        <begin position="18"/>
        <end position="440"/>
    </location>
</feature>
<feature type="signal peptide" evidence="1">
    <location>
        <begin position="1"/>
        <end position="17"/>
    </location>
</feature>
<gene>
    <name evidence="3" type="ORF">B9Z55_026799</name>
</gene>
<keyword evidence="4" id="KW-1185">Reference proteome</keyword>
<dbReference type="Proteomes" id="UP000230233">
    <property type="component" value="Unassembled WGS sequence"/>
</dbReference>
<dbReference type="InterPro" id="IPR001810">
    <property type="entry name" value="F-box_dom"/>
</dbReference>
<dbReference type="AlphaFoldDB" id="A0A2G5SHY8"/>
<reference evidence="4" key="1">
    <citation type="submission" date="2017-10" db="EMBL/GenBank/DDBJ databases">
        <title>Rapid genome shrinkage in a self-fertile nematode reveals novel sperm competition proteins.</title>
        <authorList>
            <person name="Yin D."/>
            <person name="Schwarz E.M."/>
            <person name="Thomas C.G."/>
            <person name="Felde R.L."/>
            <person name="Korf I.F."/>
            <person name="Cutter A.D."/>
            <person name="Schartner C.M."/>
            <person name="Ralston E.J."/>
            <person name="Meyer B.J."/>
            <person name="Haag E.S."/>
        </authorList>
    </citation>
    <scope>NUCLEOTIDE SEQUENCE [LARGE SCALE GENOMIC DNA]</scope>
    <source>
        <strain evidence="4">JU1422</strain>
    </source>
</reference>
<dbReference type="Pfam" id="PF00646">
    <property type="entry name" value="F-box"/>
    <property type="match status" value="1"/>
</dbReference>
<feature type="domain" description="F-box" evidence="2">
    <location>
        <begin position="30"/>
        <end position="79"/>
    </location>
</feature>
<dbReference type="PANTHER" id="PTHR23015:SF4">
    <property type="entry name" value="DUF38 DOMAIN-CONTAINING PROTEIN-RELATED"/>
    <property type="match status" value="1"/>
</dbReference>
<dbReference type="Pfam" id="PF01827">
    <property type="entry name" value="FTH"/>
    <property type="match status" value="1"/>
</dbReference>
<protein>
    <recommendedName>
        <fullName evidence="2">F-box domain-containing protein</fullName>
    </recommendedName>
</protein>
<dbReference type="PROSITE" id="PS50181">
    <property type="entry name" value="FBOX"/>
    <property type="match status" value="1"/>
</dbReference>
<evidence type="ECO:0000313" key="4">
    <source>
        <dbReference type="Proteomes" id="UP000230233"/>
    </source>
</evidence>
<accession>A0A2G5SHY8</accession>
<proteinExistence type="predicted"/>
<organism evidence="3 4">
    <name type="scientific">Caenorhabditis nigoni</name>
    <dbReference type="NCBI Taxonomy" id="1611254"/>
    <lineage>
        <taxon>Eukaryota</taxon>
        <taxon>Metazoa</taxon>
        <taxon>Ecdysozoa</taxon>
        <taxon>Nematoda</taxon>
        <taxon>Chromadorea</taxon>
        <taxon>Rhabditida</taxon>
        <taxon>Rhabditina</taxon>
        <taxon>Rhabditomorpha</taxon>
        <taxon>Rhabditoidea</taxon>
        <taxon>Rhabditidae</taxon>
        <taxon>Peloderinae</taxon>
        <taxon>Caenorhabditis</taxon>
    </lineage>
</organism>
<dbReference type="PANTHER" id="PTHR23015">
    <property type="entry name" value="UNCHARACTERIZED C.ELEGANS PROTEIN"/>
    <property type="match status" value="1"/>
</dbReference>
<name>A0A2G5SHY8_9PELO</name>
<dbReference type="SMART" id="SM00256">
    <property type="entry name" value="FBOX"/>
    <property type="match status" value="1"/>
</dbReference>
<evidence type="ECO:0000256" key="1">
    <source>
        <dbReference type="SAM" id="SignalP"/>
    </source>
</evidence>
<evidence type="ECO:0000313" key="3">
    <source>
        <dbReference type="EMBL" id="PIC14513.1"/>
    </source>
</evidence>
<dbReference type="EMBL" id="PDUG01000007">
    <property type="protein sequence ID" value="PIC14513.1"/>
    <property type="molecule type" value="Genomic_DNA"/>
</dbReference>
<evidence type="ECO:0000259" key="2">
    <source>
        <dbReference type="PROSITE" id="PS50181"/>
    </source>
</evidence>
<dbReference type="InterPro" id="IPR002900">
    <property type="entry name" value="DUF38/FTH_CAE_spp"/>
</dbReference>
<dbReference type="OrthoDB" id="5907991at2759"/>
<comment type="caution">
    <text evidence="3">The sequence shown here is derived from an EMBL/GenBank/DDBJ whole genome shotgun (WGS) entry which is preliminary data.</text>
</comment>